<feature type="region of interest" description="Disordered" evidence="1">
    <location>
        <begin position="1"/>
        <end position="35"/>
    </location>
</feature>
<sequence length="143" mass="15862">MNQTDEETNLDPIDASNRVDEVSTPVHGDLKEDQSELRAAGQTLLEIIIEARGARSNSSKARRNVGGRPVEYPNERSMRYIGAADLPKTYRQVATTMYLEHKGAGRWINGTQIWNSDCGHPSCHGEYSADSACTSRKLIPVCR</sequence>
<evidence type="ECO:0000256" key="1">
    <source>
        <dbReference type="SAM" id="MobiDB-lite"/>
    </source>
</evidence>
<evidence type="ECO:0000313" key="2">
    <source>
        <dbReference type="EMBL" id="KAK7026611.1"/>
    </source>
</evidence>
<name>A0AAW0BKG0_9AGAR</name>
<dbReference type="AlphaFoldDB" id="A0AAW0BKG0"/>
<dbReference type="Proteomes" id="UP001362999">
    <property type="component" value="Unassembled WGS sequence"/>
</dbReference>
<gene>
    <name evidence="2" type="ORF">R3P38DRAFT_2777476</name>
</gene>
<proteinExistence type="predicted"/>
<reference evidence="2 3" key="1">
    <citation type="journal article" date="2024" name="J Genomics">
        <title>Draft genome sequencing and assembly of Favolaschia claudopus CIRM-BRFM 2984 isolated from oak limbs.</title>
        <authorList>
            <person name="Navarro D."/>
            <person name="Drula E."/>
            <person name="Chaduli D."/>
            <person name="Cazenave R."/>
            <person name="Ahrendt S."/>
            <person name="Wang J."/>
            <person name="Lipzen A."/>
            <person name="Daum C."/>
            <person name="Barry K."/>
            <person name="Grigoriev I.V."/>
            <person name="Favel A."/>
            <person name="Rosso M.N."/>
            <person name="Martin F."/>
        </authorList>
    </citation>
    <scope>NUCLEOTIDE SEQUENCE [LARGE SCALE GENOMIC DNA]</scope>
    <source>
        <strain evidence="2 3">CIRM-BRFM 2984</strain>
    </source>
</reference>
<keyword evidence="3" id="KW-1185">Reference proteome</keyword>
<accession>A0AAW0BKG0</accession>
<organism evidence="2 3">
    <name type="scientific">Favolaschia claudopus</name>
    <dbReference type="NCBI Taxonomy" id="2862362"/>
    <lineage>
        <taxon>Eukaryota</taxon>
        <taxon>Fungi</taxon>
        <taxon>Dikarya</taxon>
        <taxon>Basidiomycota</taxon>
        <taxon>Agaricomycotina</taxon>
        <taxon>Agaricomycetes</taxon>
        <taxon>Agaricomycetidae</taxon>
        <taxon>Agaricales</taxon>
        <taxon>Marasmiineae</taxon>
        <taxon>Mycenaceae</taxon>
        <taxon>Favolaschia</taxon>
    </lineage>
</organism>
<dbReference type="EMBL" id="JAWWNJ010000031">
    <property type="protein sequence ID" value="KAK7026611.1"/>
    <property type="molecule type" value="Genomic_DNA"/>
</dbReference>
<protein>
    <submittedName>
        <fullName evidence="2">Uncharacterized protein</fullName>
    </submittedName>
</protein>
<comment type="caution">
    <text evidence="2">The sequence shown here is derived from an EMBL/GenBank/DDBJ whole genome shotgun (WGS) entry which is preliminary data.</text>
</comment>
<evidence type="ECO:0000313" key="3">
    <source>
        <dbReference type="Proteomes" id="UP001362999"/>
    </source>
</evidence>